<organism evidence="2 3">
    <name type="scientific">Plenodomus tracheiphilus IPT5</name>
    <dbReference type="NCBI Taxonomy" id="1408161"/>
    <lineage>
        <taxon>Eukaryota</taxon>
        <taxon>Fungi</taxon>
        <taxon>Dikarya</taxon>
        <taxon>Ascomycota</taxon>
        <taxon>Pezizomycotina</taxon>
        <taxon>Dothideomycetes</taxon>
        <taxon>Pleosporomycetidae</taxon>
        <taxon>Pleosporales</taxon>
        <taxon>Pleosporineae</taxon>
        <taxon>Leptosphaeriaceae</taxon>
        <taxon>Plenodomus</taxon>
    </lineage>
</organism>
<reference evidence="2" key="1">
    <citation type="submission" date="2020-01" db="EMBL/GenBank/DDBJ databases">
        <authorList>
            <consortium name="DOE Joint Genome Institute"/>
            <person name="Haridas S."/>
            <person name="Albert R."/>
            <person name="Binder M."/>
            <person name="Bloem J."/>
            <person name="Labutti K."/>
            <person name="Salamov A."/>
            <person name="Andreopoulos B."/>
            <person name="Baker S.E."/>
            <person name="Barry K."/>
            <person name="Bills G."/>
            <person name="Bluhm B.H."/>
            <person name="Cannon C."/>
            <person name="Castanera R."/>
            <person name="Culley D.E."/>
            <person name="Daum C."/>
            <person name="Ezra D."/>
            <person name="Gonzalez J.B."/>
            <person name="Henrissat B."/>
            <person name="Kuo A."/>
            <person name="Liang C."/>
            <person name="Lipzen A."/>
            <person name="Lutzoni F."/>
            <person name="Magnuson J."/>
            <person name="Mondo S."/>
            <person name="Nolan M."/>
            <person name="Ohm R."/>
            <person name="Pangilinan J."/>
            <person name="Park H.-J."/>
            <person name="Ramirez L."/>
            <person name="Alfaro M."/>
            <person name="Sun H."/>
            <person name="Tritt A."/>
            <person name="Yoshinaga Y."/>
            <person name="Zwiers L.-H."/>
            <person name="Turgeon B.G."/>
            <person name="Goodwin S.B."/>
            <person name="Spatafora J.W."/>
            <person name="Crous P.W."/>
            <person name="Grigoriev I.V."/>
        </authorList>
    </citation>
    <scope>NUCLEOTIDE SEQUENCE</scope>
    <source>
        <strain evidence="2">IPT5</strain>
    </source>
</reference>
<protein>
    <recommendedName>
        <fullName evidence="4">F-box domain-containing protein</fullName>
    </recommendedName>
</protein>
<dbReference type="EMBL" id="MU006313">
    <property type="protein sequence ID" value="KAF2849134.1"/>
    <property type="molecule type" value="Genomic_DNA"/>
</dbReference>
<sequence length="334" mass="37618">MDSAQSLMAAAEPHRELHQQNGTSDQPQQPNGALNQQCCFLRLPDKVRLIIYDFLPLVTRHHSIAFDHDYGKYVLTVITKRLPGISILGTCKKIRDDAISVRGRAIVGQTSPIRIAVHWRAINSQAMCGILRCVANNDPCSSNNDFERVLYQISKASKNEDAGGHGNVANASSELMDDLELGTSAPHQCTSAEILLELDAQGPQILCSDITSHEQLHTLLRRNHSPGAPRVIEMAVLCPPSMKLPKLRTDCTHFYNWLKDMNLAWEGDSAVHIKLRPLPETEAEKTRLEVDYAFWDAKSPPSAYKARKWSYELGDWLEKEEWDAYWDAEEKVYA</sequence>
<dbReference type="Proteomes" id="UP000799423">
    <property type="component" value="Unassembled WGS sequence"/>
</dbReference>
<name>A0A6A7B1W3_9PLEO</name>
<gene>
    <name evidence="2" type="ORF">T440DRAFT_138357</name>
</gene>
<evidence type="ECO:0000256" key="1">
    <source>
        <dbReference type="SAM" id="MobiDB-lite"/>
    </source>
</evidence>
<evidence type="ECO:0000313" key="2">
    <source>
        <dbReference type="EMBL" id="KAF2849134.1"/>
    </source>
</evidence>
<evidence type="ECO:0008006" key="4">
    <source>
        <dbReference type="Google" id="ProtNLM"/>
    </source>
</evidence>
<dbReference type="OrthoDB" id="5314997at2759"/>
<evidence type="ECO:0000313" key="3">
    <source>
        <dbReference type="Proteomes" id="UP000799423"/>
    </source>
</evidence>
<feature type="compositionally biased region" description="Polar residues" evidence="1">
    <location>
        <begin position="19"/>
        <end position="30"/>
    </location>
</feature>
<feature type="region of interest" description="Disordered" evidence="1">
    <location>
        <begin position="1"/>
        <end position="30"/>
    </location>
</feature>
<dbReference type="AlphaFoldDB" id="A0A6A7B1W3"/>
<accession>A0A6A7B1W3</accession>
<keyword evidence="3" id="KW-1185">Reference proteome</keyword>
<proteinExistence type="predicted"/>